<dbReference type="Gene3D" id="3.30.420.10">
    <property type="entry name" value="Ribonuclease H-like superfamily/Ribonuclease H"/>
    <property type="match status" value="1"/>
</dbReference>
<evidence type="ECO:0000256" key="2">
    <source>
        <dbReference type="ARBA" id="ARBA00022801"/>
    </source>
</evidence>
<dbReference type="GO" id="GO:0004527">
    <property type="term" value="F:exonuclease activity"/>
    <property type="evidence" value="ECO:0007669"/>
    <property type="project" value="UniProtKB-KW"/>
</dbReference>
<protein>
    <submittedName>
        <fullName evidence="5">3'-5' exonuclease</fullName>
    </submittedName>
</protein>
<evidence type="ECO:0000313" key="6">
    <source>
        <dbReference type="Proteomes" id="UP001271890"/>
    </source>
</evidence>
<feature type="domain" description="Exonuclease" evidence="4">
    <location>
        <begin position="51"/>
        <end position="220"/>
    </location>
</feature>
<evidence type="ECO:0000313" key="5">
    <source>
        <dbReference type="EMBL" id="MDX7985881.1"/>
    </source>
</evidence>
<dbReference type="InterPro" id="IPR036397">
    <property type="entry name" value="RNaseH_sf"/>
</dbReference>
<evidence type="ECO:0000256" key="1">
    <source>
        <dbReference type="ARBA" id="ARBA00022722"/>
    </source>
</evidence>
<dbReference type="SMART" id="SM00479">
    <property type="entry name" value="EXOIII"/>
    <property type="match status" value="1"/>
</dbReference>
<sequence length="238" mass="26035">MIGRLISLNDPLNALHKRHRKMRQAEGIMPILKTLLAPPLAKGSSELPDLDILVVDLETSGLDPDRDQILSIGMVTIHQLKIPLSSARHCFLLNPSSVRAESAVINHITPEQLDAGLTLAQALEQFVEQARGKLLLAHGAAIENTFLAQAFGVKSLPLVWLDTMMIEKSLSHNRGNVLGNYTLSHVREHYGLPSYTAHNALSDAIATAELFLAQVKLIFPDTPPVLAPIYRRSVKATA</sequence>
<reference evidence="6" key="1">
    <citation type="journal article" date="2024" name="Toxins">
        <title>Genome Sequence Analysis of Native Xenorhabdus Strains Isolated from Entomopathogenic Nematodes in Argentina.</title>
        <authorList>
            <person name="Palma L."/>
            <person name="Frizzo L."/>
            <person name="Kaiser S."/>
            <person name="Berry C."/>
            <person name="Caballero P."/>
            <person name="Bode H.B."/>
            <person name="Del Valle E.E."/>
        </authorList>
    </citation>
    <scope>NUCLEOTIDE SEQUENCE [LARGE SCALE GENOMIC DNA]</scope>
    <source>
        <strain evidence="6">12</strain>
    </source>
</reference>
<dbReference type="SUPFAM" id="SSF53098">
    <property type="entry name" value="Ribonuclease H-like"/>
    <property type="match status" value="1"/>
</dbReference>
<keyword evidence="3 5" id="KW-0269">Exonuclease</keyword>
<evidence type="ECO:0000256" key="3">
    <source>
        <dbReference type="ARBA" id="ARBA00022839"/>
    </source>
</evidence>
<dbReference type="RefSeq" id="WP_319928332.1">
    <property type="nucleotide sequence ID" value="NZ_VCDN01000003.1"/>
</dbReference>
<evidence type="ECO:0000259" key="4">
    <source>
        <dbReference type="SMART" id="SM00479"/>
    </source>
</evidence>
<organism evidence="5 6">
    <name type="scientific">Xenorhabdus santafensis</name>
    <dbReference type="NCBI Taxonomy" id="2582833"/>
    <lineage>
        <taxon>Bacteria</taxon>
        <taxon>Pseudomonadati</taxon>
        <taxon>Pseudomonadota</taxon>
        <taxon>Gammaproteobacteria</taxon>
        <taxon>Enterobacterales</taxon>
        <taxon>Morganellaceae</taxon>
        <taxon>Xenorhabdus</taxon>
    </lineage>
</organism>
<gene>
    <name evidence="5" type="ORF">FE392_00805</name>
</gene>
<dbReference type="EMBL" id="VCDN01000003">
    <property type="protein sequence ID" value="MDX7985881.1"/>
    <property type="molecule type" value="Genomic_DNA"/>
</dbReference>
<keyword evidence="6" id="KW-1185">Reference proteome</keyword>
<keyword evidence="2" id="KW-0378">Hydrolase</keyword>
<dbReference type="Pfam" id="PF00929">
    <property type="entry name" value="RNase_T"/>
    <property type="match status" value="1"/>
</dbReference>
<dbReference type="CDD" id="cd06127">
    <property type="entry name" value="DEDDh"/>
    <property type="match status" value="1"/>
</dbReference>
<proteinExistence type="predicted"/>
<accession>A0ABU4S7E3</accession>
<dbReference type="Proteomes" id="UP001271890">
    <property type="component" value="Unassembled WGS sequence"/>
</dbReference>
<name>A0ABU4S7E3_9GAMM</name>
<comment type="caution">
    <text evidence="5">The sequence shown here is derived from an EMBL/GenBank/DDBJ whole genome shotgun (WGS) entry which is preliminary data.</text>
</comment>
<keyword evidence="1" id="KW-0540">Nuclease</keyword>
<dbReference type="InterPro" id="IPR012337">
    <property type="entry name" value="RNaseH-like_sf"/>
</dbReference>
<dbReference type="PANTHER" id="PTHR30231">
    <property type="entry name" value="DNA POLYMERASE III SUBUNIT EPSILON"/>
    <property type="match status" value="1"/>
</dbReference>
<dbReference type="PANTHER" id="PTHR30231:SF4">
    <property type="entry name" value="PROTEIN NEN2"/>
    <property type="match status" value="1"/>
</dbReference>
<dbReference type="InterPro" id="IPR013520">
    <property type="entry name" value="Ribonucl_H"/>
</dbReference>